<protein>
    <recommendedName>
        <fullName evidence="4">DUF3829 domain-containing protein</fullName>
    </recommendedName>
</protein>
<evidence type="ECO:0008006" key="4">
    <source>
        <dbReference type="Google" id="ProtNLM"/>
    </source>
</evidence>
<feature type="signal peptide" evidence="1">
    <location>
        <begin position="1"/>
        <end position="21"/>
    </location>
</feature>
<organism evidence="2 3">
    <name type="scientific">Oribacterium parvum ACB1</name>
    <dbReference type="NCBI Taxonomy" id="796943"/>
    <lineage>
        <taxon>Bacteria</taxon>
        <taxon>Bacillati</taxon>
        <taxon>Bacillota</taxon>
        <taxon>Clostridia</taxon>
        <taxon>Lachnospirales</taxon>
        <taxon>Lachnospiraceae</taxon>
        <taxon>Oribacterium</taxon>
    </lineage>
</organism>
<dbReference type="HOGENOM" id="CLU_764699_0_0_9"/>
<evidence type="ECO:0000313" key="2">
    <source>
        <dbReference type="EMBL" id="EHL10850.1"/>
    </source>
</evidence>
<evidence type="ECO:0000256" key="1">
    <source>
        <dbReference type="SAM" id="SignalP"/>
    </source>
</evidence>
<reference evidence="2" key="2">
    <citation type="submission" date="2013-03" db="EMBL/GenBank/DDBJ databases">
        <title>The Genome Sequence of Oribacterium sp. ACB1.</title>
        <authorList>
            <consortium name="The Broad Institute Genomics Platform"/>
            <consortium name="The Broad Institute Genome Sequencing Center for Infectious Disease"/>
            <person name="Earl A."/>
            <person name="Ward D."/>
            <person name="Feldgarden M."/>
            <person name="Gevers D."/>
            <person name="Sizova M."/>
            <person name="Hazen A."/>
            <person name="Epstein S."/>
            <person name="Walker B."/>
            <person name="Young S."/>
            <person name="Zeng Q."/>
            <person name="Gargeya S."/>
            <person name="Fitzgerald M."/>
            <person name="Haas B."/>
            <person name="Abouelleil A."/>
            <person name="Allen A.W."/>
            <person name="Alvarado L."/>
            <person name="Arachchi H.M."/>
            <person name="Berlin A.M."/>
            <person name="Chapman S.B."/>
            <person name="Gainer-Dewar J."/>
            <person name="Goldberg J."/>
            <person name="Griggs A."/>
            <person name="Gujja S."/>
            <person name="Hansen M."/>
            <person name="Howarth C."/>
            <person name="Imamovic A."/>
            <person name="Ireland A."/>
            <person name="Larimer J."/>
            <person name="McCowan C."/>
            <person name="Murphy C."/>
            <person name="Pearson M."/>
            <person name="Poon T.W."/>
            <person name="Priest M."/>
            <person name="Roberts A."/>
            <person name="Saif S."/>
            <person name="Shea T."/>
            <person name="Sisk P."/>
            <person name="Sykes S."/>
            <person name="Wortman J."/>
            <person name="Nusbaum C."/>
            <person name="Birren B."/>
        </authorList>
    </citation>
    <scope>NUCLEOTIDE SEQUENCE [LARGE SCALE GENOMIC DNA]</scope>
    <source>
        <strain evidence="2">ACB1</strain>
    </source>
</reference>
<dbReference type="InterPro" id="IPR024291">
    <property type="entry name" value="DUF3829"/>
</dbReference>
<accession>G9WNW3</accession>
<comment type="caution">
    <text evidence="2">The sequence shown here is derived from an EMBL/GenBank/DDBJ whole genome shotgun (WGS) entry which is preliminary data.</text>
</comment>
<feature type="chain" id="PRO_5039689444" description="DUF3829 domain-containing protein" evidence="1">
    <location>
        <begin position="22"/>
        <end position="362"/>
    </location>
</feature>
<dbReference type="RefSeq" id="WP_009534902.1">
    <property type="nucleotide sequence ID" value="NZ_KE148312.1"/>
</dbReference>
<dbReference type="PATRIC" id="fig|796943.3.peg.1475"/>
<gene>
    <name evidence="2" type="ORF">HMPREF9625_01046</name>
</gene>
<dbReference type="EMBL" id="AFZC02000003">
    <property type="protein sequence ID" value="EHL10850.1"/>
    <property type="molecule type" value="Genomic_DNA"/>
</dbReference>
<proteinExistence type="predicted"/>
<dbReference type="AlphaFoldDB" id="G9WNW3"/>
<dbReference type="Proteomes" id="UP000018461">
    <property type="component" value="Unassembled WGS sequence"/>
</dbReference>
<keyword evidence="3" id="KW-1185">Reference proteome</keyword>
<reference evidence="2" key="1">
    <citation type="submission" date="2011-08" db="EMBL/GenBank/DDBJ databases">
        <authorList>
            <consortium name="The Broad Institute Genome Sequencing Platform"/>
            <person name="Earl A."/>
            <person name="Ward D."/>
            <person name="Feldgarden M."/>
            <person name="Gevers D."/>
            <person name="Sizova M."/>
            <person name="Hazen A."/>
            <person name="Epstein S."/>
            <person name="Young S.K."/>
            <person name="Zeng Q."/>
            <person name="Gargeya S."/>
            <person name="Fitzgerald M."/>
            <person name="Haas B."/>
            <person name="Abouelleil A."/>
            <person name="Alvarado L."/>
            <person name="Arachchi H.M."/>
            <person name="Berlin A."/>
            <person name="Brown A."/>
            <person name="Chapman S.B."/>
            <person name="Chen Z."/>
            <person name="Dunbar C."/>
            <person name="Freedman E."/>
            <person name="Gearin G."/>
            <person name="Gellesch M."/>
            <person name="Goldberg J."/>
            <person name="Griggs A."/>
            <person name="Gujja S."/>
            <person name="Heiman D."/>
            <person name="Howarth C."/>
            <person name="Larson L."/>
            <person name="Lui A."/>
            <person name="MacDonald P.J.P."/>
            <person name="Montmayeur A."/>
            <person name="Murphy C."/>
            <person name="Neiman D."/>
            <person name="Pearson M."/>
            <person name="Priest M."/>
            <person name="Roberts A."/>
            <person name="Saif S."/>
            <person name="Shea T."/>
            <person name="Shenoy N."/>
            <person name="Sisk P."/>
            <person name="Stolte C."/>
            <person name="Sykes S."/>
            <person name="Wortman J."/>
            <person name="Nusbaum C."/>
            <person name="Birren B."/>
        </authorList>
    </citation>
    <scope>NUCLEOTIDE SEQUENCE</scope>
    <source>
        <strain evidence="2">ACB1</strain>
    </source>
</reference>
<name>G9WNW3_9FIRM</name>
<sequence length="362" mass="40772">MKKITLGMTALVLVLSLSACGELKEAQNAFKKGNEEKETAAEGKKSALNNLLGAMQGNKKSYEDDTPVSDLEAYNNYVDLSNFMTGDVESALDRYFAGVEASSDFHPVENGYYIANGFSSTNYDFLDTVESQADLGTAYPDVDNAAMELIPALRNLMQVLDEAADYGKQKSYLDDNYAKGEEIHTRFVPAVNSYDDLRVPFLNSLRDILKEQQKKDLERLEKEGYTIRYQMLKLTVLKSEIMNVIYTQESVSDENILSLDVTDIKPKYEEYSSILAEFATNYKDKAEQEKEGFETYQSTQLGLFYDAVVNFKVQTQALISRVEEQREYSEAEKLILRTADGSLEHLAECGSDVTSRYNSVID</sequence>
<evidence type="ECO:0000313" key="3">
    <source>
        <dbReference type="Proteomes" id="UP000018461"/>
    </source>
</evidence>
<dbReference type="PROSITE" id="PS51257">
    <property type="entry name" value="PROKAR_LIPOPROTEIN"/>
    <property type="match status" value="1"/>
</dbReference>
<dbReference type="Pfam" id="PF12889">
    <property type="entry name" value="DUF3829"/>
    <property type="match status" value="1"/>
</dbReference>
<keyword evidence="1" id="KW-0732">Signal</keyword>